<keyword evidence="2" id="KW-1133">Transmembrane helix</keyword>
<comment type="caution">
    <text evidence="3">The sequence shown here is derived from an EMBL/GenBank/DDBJ whole genome shotgun (WGS) entry which is preliminary data.</text>
</comment>
<feature type="compositionally biased region" description="Pro residues" evidence="1">
    <location>
        <begin position="392"/>
        <end position="421"/>
    </location>
</feature>
<keyword evidence="2" id="KW-0472">Membrane</keyword>
<sequence>MPDSNPCDGIKGQAREFCDRSLQEDPPLPSQGGGITDGASDLVKDMAKGLAETISELVAPKNMSAPQKPDDWQYGPFLWLGQHLSVAIFVCVVVVCALTAWQGAPRLKQLGASTGWTLVAVAGMASVPQAVMLLNAAVSSAFTAAFNSNEGTLFGAIIGDLEKGGDAGNPLAQLLIISALVVCMAFAGLVFLTRQLGVLVIVCMAPVVLASLARGGDTTAVKAWMNKLLGLLFTPFALLFLAPFVQLAGGSLVLDAVLLLAADVLMIRMIFHGIPWVGPRLAGVARNAVEARTTNPLVRAAMRAGVPDVYEQENGPRGWRTVPTPGRAVHQDKGVLLAAYGITQQPRPGRLTTASTIAQVEQNAARTAQITEARRQARADHSQRGGGAQPRTPGPASPPPGARPPGPAPSPAPAPTRPPTP</sequence>
<protein>
    <recommendedName>
        <fullName evidence="5">Integral membrane protein</fullName>
    </recommendedName>
</protein>
<keyword evidence="4" id="KW-1185">Reference proteome</keyword>
<proteinExistence type="predicted"/>
<reference evidence="4" key="1">
    <citation type="submission" date="2023-07" db="EMBL/GenBank/DDBJ databases">
        <title>30 novel species of actinomycetes from the DSMZ collection.</title>
        <authorList>
            <person name="Nouioui I."/>
        </authorList>
    </citation>
    <scope>NUCLEOTIDE SEQUENCE [LARGE SCALE GENOMIC DNA]</scope>
    <source>
        <strain evidence="4">DSM 41770</strain>
    </source>
</reference>
<feature type="transmembrane region" description="Helical" evidence="2">
    <location>
        <begin position="252"/>
        <end position="271"/>
    </location>
</feature>
<evidence type="ECO:0000313" key="3">
    <source>
        <dbReference type="EMBL" id="MDT0432903.1"/>
    </source>
</evidence>
<name>A0ABU2RX64_9ACTN</name>
<dbReference type="EMBL" id="JAVREX010000033">
    <property type="protein sequence ID" value="MDT0432903.1"/>
    <property type="molecule type" value="Genomic_DNA"/>
</dbReference>
<evidence type="ECO:0000256" key="2">
    <source>
        <dbReference type="SAM" id="Phobius"/>
    </source>
</evidence>
<evidence type="ECO:0000313" key="4">
    <source>
        <dbReference type="Proteomes" id="UP001183777"/>
    </source>
</evidence>
<feature type="transmembrane region" description="Helical" evidence="2">
    <location>
        <begin position="228"/>
        <end position="246"/>
    </location>
</feature>
<keyword evidence="2" id="KW-0812">Transmembrane</keyword>
<feature type="transmembrane region" description="Helical" evidence="2">
    <location>
        <begin position="171"/>
        <end position="192"/>
    </location>
</feature>
<gene>
    <name evidence="3" type="ORF">RM649_35465</name>
</gene>
<feature type="transmembrane region" description="Helical" evidence="2">
    <location>
        <begin position="198"/>
        <end position="216"/>
    </location>
</feature>
<dbReference type="RefSeq" id="WP_311661836.1">
    <property type="nucleotide sequence ID" value="NZ_JAVREX010000033.1"/>
</dbReference>
<evidence type="ECO:0000256" key="1">
    <source>
        <dbReference type="SAM" id="MobiDB-lite"/>
    </source>
</evidence>
<accession>A0ABU2RX64</accession>
<dbReference type="Proteomes" id="UP001183777">
    <property type="component" value="Unassembled WGS sequence"/>
</dbReference>
<feature type="compositionally biased region" description="Basic and acidic residues" evidence="1">
    <location>
        <begin position="372"/>
        <end position="383"/>
    </location>
</feature>
<feature type="transmembrane region" description="Helical" evidence="2">
    <location>
        <begin position="77"/>
        <end position="101"/>
    </location>
</feature>
<organism evidence="3 4">
    <name type="scientific">Streptomyces salyersiae</name>
    <dbReference type="NCBI Taxonomy" id="3075530"/>
    <lineage>
        <taxon>Bacteria</taxon>
        <taxon>Bacillati</taxon>
        <taxon>Actinomycetota</taxon>
        <taxon>Actinomycetes</taxon>
        <taxon>Kitasatosporales</taxon>
        <taxon>Streptomycetaceae</taxon>
        <taxon>Streptomyces</taxon>
    </lineage>
</organism>
<feature type="region of interest" description="Disordered" evidence="1">
    <location>
        <begin position="363"/>
        <end position="421"/>
    </location>
</feature>
<evidence type="ECO:0008006" key="5">
    <source>
        <dbReference type="Google" id="ProtNLM"/>
    </source>
</evidence>